<gene>
    <name evidence="1" type="ORF">HPB50_024105</name>
</gene>
<dbReference type="EMBL" id="CM023486">
    <property type="protein sequence ID" value="KAH6929195.1"/>
    <property type="molecule type" value="Genomic_DNA"/>
</dbReference>
<name>A0ACB7S3Y1_HYAAI</name>
<organism evidence="1 2">
    <name type="scientific">Hyalomma asiaticum</name>
    <name type="common">Tick</name>
    <dbReference type="NCBI Taxonomy" id="266040"/>
    <lineage>
        <taxon>Eukaryota</taxon>
        <taxon>Metazoa</taxon>
        <taxon>Ecdysozoa</taxon>
        <taxon>Arthropoda</taxon>
        <taxon>Chelicerata</taxon>
        <taxon>Arachnida</taxon>
        <taxon>Acari</taxon>
        <taxon>Parasitiformes</taxon>
        <taxon>Ixodida</taxon>
        <taxon>Ixodoidea</taxon>
        <taxon>Ixodidae</taxon>
        <taxon>Hyalomminae</taxon>
        <taxon>Hyalomma</taxon>
    </lineage>
</organism>
<dbReference type="Proteomes" id="UP000821845">
    <property type="component" value="Chromosome 6"/>
</dbReference>
<evidence type="ECO:0000313" key="2">
    <source>
        <dbReference type="Proteomes" id="UP000821845"/>
    </source>
</evidence>
<keyword evidence="2" id="KW-1185">Reference proteome</keyword>
<proteinExistence type="predicted"/>
<sequence length="102" mass="10910">MALPGDSLQAMAAARNQVITGYGWIVSMDIAQIEVPLPAEDTSRICSASGNTRAFNYMHAIVVFSKRALLRLRGTTTGSTESTHGRITVLPKLAREAVPPAL</sequence>
<accession>A0ACB7S3Y1</accession>
<protein>
    <submittedName>
        <fullName evidence="1">Uncharacterized protein</fullName>
    </submittedName>
</protein>
<comment type="caution">
    <text evidence="1">The sequence shown here is derived from an EMBL/GenBank/DDBJ whole genome shotgun (WGS) entry which is preliminary data.</text>
</comment>
<reference evidence="1" key="1">
    <citation type="submission" date="2020-05" db="EMBL/GenBank/DDBJ databases">
        <title>Large-scale comparative analyses of tick genomes elucidate their genetic diversity and vector capacities.</title>
        <authorList>
            <person name="Jia N."/>
            <person name="Wang J."/>
            <person name="Shi W."/>
            <person name="Du L."/>
            <person name="Sun Y."/>
            <person name="Zhan W."/>
            <person name="Jiang J."/>
            <person name="Wang Q."/>
            <person name="Zhang B."/>
            <person name="Ji P."/>
            <person name="Sakyi L.B."/>
            <person name="Cui X."/>
            <person name="Yuan T."/>
            <person name="Jiang B."/>
            <person name="Yang W."/>
            <person name="Lam T.T.-Y."/>
            <person name="Chang Q."/>
            <person name="Ding S."/>
            <person name="Wang X."/>
            <person name="Zhu J."/>
            <person name="Ruan X."/>
            <person name="Zhao L."/>
            <person name="Wei J."/>
            <person name="Que T."/>
            <person name="Du C."/>
            <person name="Cheng J."/>
            <person name="Dai P."/>
            <person name="Han X."/>
            <person name="Huang E."/>
            <person name="Gao Y."/>
            <person name="Liu J."/>
            <person name="Shao H."/>
            <person name="Ye R."/>
            <person name="Li L."/>
            <person name="Wei W."/>
            <person name="Wang X."/>
            <person name="Wang C."/>
            <person name="Yang T."/>
            <person name="Huo Q."/>
            <person name="Li W."/>
            <person name="Guo W."/>
            <person name="Chen H."/>
            <person name="Zhou L."/>
            <person name="Ni X."/>
            <person name="Tian J."/>
            <person name="Zhou Y."/>
            <person name="Sheng Y."/>
            <person name="Liu T."/>
            <person name="Pan Y."/>
            <person name="Xia L."/>
            <person name="Li J."/>
            <person name="Zhao F."/>
            <person name="Cao W."/>
        </authorList>
    </citation>
    <scope>NUCLEOTIDE SEQUENCE</scope>
    <source>
        <strain evidence="1">Hyas-2018</strain>
    </source>
</reference>
<evidence type="ECO:0000313" key="1">
    <source>
        <dbReference type="EMBL" id="KAH6929195.1"/>
    </source>
</evidence>